<reference evidence="1" key="1">
    <citation type="submission" date="2021-05" db="EMBL/GenBank/DDBJ databases">
        <authorList>
            <person name="Scholz U."/>
            <person name="Mascher M."/>
            <person name="Fiebig A."/>
        </authorList>
    </citation>
    <scope>NUCLEOTIDE SEQUENCE [LARGE SCALE GENOMIC DNA]</scope>
</reference>
<sequence>MENPTPNSPMEIPTPNSLAEAGGGDPSGTSTMIAITSVRSEIKPAICVPMSSTGSEEERNMDKFRMLHHKERLAEKHRLTESLPLAKDVVGTPFKQKPFYDKTSATLFAQLDVKHYEHSVVSIALFHGDDMLFACSGTALPRGREKLRVARFVTSARFITEFNKKRTKDDNLRIQVRLPDNTITDGFLGLYDDNIAIVSALLSYVHPVNLDLSQEECKCKPTHLIAAGLEAKRDSIGLMVTQVEILSSGQKRPRRPQGPTLVSVTSLTCDCDITEVGLGGPVIAFSGKYEFLAGVIISYHCETKVATYLPTKALRRLLKHFKILTAKAISFRGYSLPSGVQCVIPPGLWVSVQRFISLGYPSPPPLVCEFNGTLVNTFEEDFGRLLAWEGYPFGVAHRGHGDNVWKELPDEVVMNVSQSVVSLASFNGDVRFFACSGLLIKWHGSLETEVVILTSASLVRTHGDKIDENLSIKVFLPPEQLVDGKLELYHQNYNIAIVSVSTRLNAISPQDIFTTLTNPKSPEVVVAIGRNPSKGLLMASKGKVEPLYKHCKLKCKALELSTCQIKKAGIGGPLIDFSDGHFVGMNFYDGSKTTPFLRRSTIINVLQKVIDLPSSRESMGPMSLMNNVANENWWPVPEAYWYHGELDVDKSILTWLF</sequence>
<dbReference type="EnsemblPlants" id="AVESA.00010b.r2.5DG1000780.1">
    <property type="protein sequence ID" value="AVESA.00010b.r2.5DG1000780.1.CDS"/>
    <property type="gene ID" value="AVESA.00010b.r2.5DG1000780"/>
</dbReference>
<accession>A0ACD5YMF6</accession>
<keyword evidence="2" id="KW-1185">Reference proteome</keyword>
<name>A0ACD5YMF6_AVESA</name>
<evidence type="ECO:0000313" key="1">
    <source>
        <dbReference type="EnsemblPlants" id="AVESA.00010b.r2.5DG1000780.1.CDS"/>
    </source>
</evidence>
<protein>
    <submittedName>
        <fullName evidence="1">Uncharacterized protein</fullName>
    </submittedName>
</protein>
<proteinExistence type="predicted"/>
<dbReference type="Proteomes" id="UP001732700">
    <property type="component" value="Chromosome 5D"/>
</dbReference>
<evidence type="ECO:0000313" key="2">
    <source>
        <dbReference type="Proteomes" id="UP001732700"/>
    </source>
</evidence>
<reference evidence="1" key="2">
    <citation type="submission" date="2025-09" db="UniProtKB">
        <authorList>
            <consortium name="EnsemblPlants"/>
        </authorList>
    </citation>
    <scope>IDENTIFICATION</scope>
</reference>
<organism evidence="1 2">
    <name type="scientific">Avena sativa</name>
    <name type="common">Oat</name>
    <dbReference type="NCBI Taxonomy" id="4498"/>
    <lineage>
        <taxon>Eukaryota</taxon>
        <taxon>Viridiplantae</taxon>
        <taxon>Streptophyta</taxon>
        <taxon>Embryophyta</taxon>
        <taxon>Tracheophyta</taxon>
        <taxon>Spermatophyta</taxon>
        <taxon>Magnoliopsida</taxon>
        <taxon>Liliopsida</taxon>
        <taxon>Poales</taxon>
        <taxon>Poaceae</taxon>
        <taxon>BOP clade</taxon>
        <taxon>Pooideae</taxon>
        <taxon>Poodae</taxon>
        <taxon>Poeae</taxon>
        <taxon>Poeae Chloroplast Group 1 (Aveneae type)</taxon>
        <taxon>Aveninae</taxon>
        <taxon>Avena</taxon>
    </lineage>
</organism>